<proteinExistence type="predicted"/>
<accession>A0ABU9XGN3</accession>
<evidence type="ECO:0000313" key="1">
    <source>
        <dbReference type="EMBL" id="MEN2767417.1"/>
    </source>
</evidence>
<dbReference type="Pfam" id="PF14276">
    <property type="entry name" value="DUF4363"/>
    <property type="match status" value="1"/>
</dbReference>
<reference evidence="1 2" key="1">
    <citation type="submission" date="2024-05" db="EMBL/GenBank/DDBJ databases">
        <authorList>
            <person name="Haq I."/>
            <person name="Ullah Z."/>
            <person name="Ahmad R."/>
            <person name="Li M."/>
            <person name="Tong Y."/>
        </authorList>
    </citation>
    <scope>NUCLEOTIDE SEQUENCE [LARGE SCALE GENOMIC DNA]</scope>
    <source>
        <strain evidence="1 2">16A2E</strain>
    </source>
</reference>
<comment type="caution">
    <text evidence="1">The sequence shown here is derived from an EMBL/GenBank/DDBJ whole genome shotgun (WGS) entry which is preliminary data.</text>
</comment>
<organism evidence="1 2">
    <name type="scientific">Ornithinibacillus xuwenensis</name>
    <dbReference type="NCBI Taxonomy" id="3144668"/>
    <lineage>
        <taxon>Bacteria</taxon>
        <taxon>Bacillati</taxon>
        <taxon>Bacillota</taxon>
        <taxon>Bacilli</taxon>
        <taxon>Bacillales</taxon>
        <taxon>Bacillaceae</taxon>
        <taxon>Ornithinibacillus</taxon>
    </lineage>
</organism>
<dbReference type="RefSeq" id="WP_345824893.1">
    <property type="nucleotide sequence ID" value="NZ_JBDIML010000003.1"/>
</dbReference>
<name>A0ABU9XGN3_9BACI</name>
<evidence type="ECO:0000313" key="2">
    <source>
        <dbReference type="Proteomes" id="UP001444625"/>
    </source>
</evidence>
<keyword evidence="2" id="KW-1185">Reference proteome</keyword>
<dbReference type="Proteomes" id="UP001444625">
    <property type="component" value="Unassembled WGS sequence"/>
</dbReference>
<sequence>MYKKPYLLIIFLSLLFSGCGQPIGGEIFFNQINALEDSISHTDWEETKLQMDELIKIYEETLWKLQLLGDEGEYEGLHESLERLKPAVDQEDKLQALLELATIKGYLEGIYSM</sequence>
<gene>
    <name evidence="1" type="ORF">ABC228_09465</name>
</gene>
<dbReference type="PROSITE" id="PS51257">
    <property type="entry name" value="PROKAR_LIPOPROTEIN"/>
    <property type="match status" value="1"/>
</dbReference>
<dbReference type="InterPro" id="IPR025373">
    <property type="entry name" value="DUF4363"/>
</dbReference>
<dbReference type="EMBL" id="JBDIML010000003">
    <property type="protein sequence ID" value="MEN2767417.1"/>
    <property type="molecule type" value="Genomic_DNA"/>
</dbReference>
<protein>
    <submittedName>
        <fullName evidence="1">DUF4363 family protein</fullName>
    </submittedName>
</protein>